<dbReference type="Gene3D" id="3.10.28.10">
    <property type="entry name" value="Homing endonucleases"/>
    <property type="match status" value="1"/>
</dbReference>
<gene>
    <name evidence="2" type="ORF">UV02_C0066G0002</name>
</gene>
<dbReference type="InterPro" id="IPR027434">
    <property type="entry name" value="Homing_endonucl"/>
</dbReference>
<evidence type="ECO:0000259" key="1">
    <source>
        <dbReference type="Pfam" id="PF00961"/>
    </source>
</evidence>
<dbReference type="Proteomes" id="UP000034516">
    <property type="component" value="Unassembled WGS sequence"/>
</dbReference>
<dbReference type="GO" id="GO:0004519">
    <property type="term" value="F:endonuclease activity"/>
    <property type="evidence" value="ECO:0007669"/>
    <property type="project" value="UniProtKB-KW"/>
</dbReference>
<dbReference type="InterPro" id="IPR004860">
    <property type="entry name" value="LAGLIDADG_dom"/>
</dbReference>
<feature type="domain" description="Homing endonuclease LAGLIDADG" evidence="1">
    <location>
        <begin position="8"/>
        <end position="107"/>
    </location>
</feature>
<accession>A0A0G0YSD4</accession>
<dbReference type="Pfam" id="PF00961">
    <property type="entry name" value="LAGLIDADG_1"/>
    <property type="match status" value="1"/>
</dbReference>
<sequence length="139" mass="16273">MILESQWIVGFVDGEGCFHVSINIHKEMTIGYQVLPEFTVVQHKRDVQVLYALKEYFGCGVVRTNHGDRMCYRVRSIDNLLKNIIPFFVKHTLKTKKNVDFAKFRQILLMMQDNKHLTSEGIEEIRAIANQMNRKNTSR</sequence>
<comment type="caution">
    <text evidence="2">The sequence shown here is derived from an EMBL/GenBank/DDBJ whole genome shotgun (WGS) entry which is preliminary data.</text>
</comment>
<name>A0A0G0YSD4_9BACT</name>
<dbReference type="InterPro" id="IPR051289">
    <property type="entry name" value="LAGLIDADG_Endonuclease"/>
</dbReference>
<proteinExistence type="predicted"/>
<reference evidence="2 3" key="1">
    <citation type="journal article" date="2015" name="Nature">
        <title>rRNA introns, odd ribosomes, and small enigmatic genomes across a large radiation of phyla.</title>
        <authorList>
            <person name="Brown C.T."/>
            <person name="Hug L.A."/>
            <person name="Thomas B.C."/>
            <person name="Sharon I."/>
            <person name="Castelle C.J."/>
            <person name="Singh A."/>
            <person name="Wilkins M.J."/>
            <person name="Williams K.H."/>
            <person name="Banfield J.F."/>
        </authorList>
    </citation>
    <scope>NUCLEOTIDE SEQUENCE [LARGE SCALE GENOMIC DNA]</scope>
</reference>
<dbReference type="PANTHER" id="PTHR36181:SF2">
    <property type="entry name" value="INTRON-ENCODED ENDONUCLEASE AI3-RELATED"/>
    <property type="match status" value="1"/>
</dbReference>
<keyword evidence="2" id="KW-0540">Nuclease</keyword>
<dbReference type="SUPFAM" id="SSF55608">
    <property type="entry name" value="Homing endonucleases"/>
    <property type="match status" value="1"/>
</dbReference>
<keyword evidence="2" id="KW-0255">Endonuclease</keyword>
<evidence type="ECO:0000313" key="3">
    <source>
        <dbReference type="Proteomes" id="UP000034516"/>
    </source>
</evidence>
<keyword evidence="2" id="KW-0378">Hydrolase</keyword>
<dbReference type="PANTHER" id="PTHR36181">
    <property type="entry name" value="INTRON-ENCODED ENDONUCLEASE AI3-RELATED"/>
    <property type="match status" value="1"/>
</dbReference>
<evidence type="ECO:0000313" key="2">
    <source>
        <dbReference type="EMBL" id="KKS39535.1"/>
    </source>
</evidence>
<dbReference type="AlphaFoldDB" id="A0A0G0YSD4"/>
<dbReference type="EMBL" id="LCCW01000066">
    <property type="protein sequence ID" value="KKS39535.1"/>
    <property type="molecule type" value="Genomic_DNA"/>
</dbReference>
<organism evidence="2 3">
    <name type="scientific">Candidatus Kuenenbacteria bacterium GW2011_GWA2_42_15</name>
    <dbReference type="NCBI Taxonomy" id="1618677"/>
    <lineage>
        <taxon>Bacteria</taxon>
        <taxon>Candidatus Kueneniibacteriota</taxon>
    </lineage>
</organism>
<protein>
    <submittedName>
        <fullName evidence="2">LAGLIDADG homing endonuclease</fullName>
    </submittedName>
</protein>